<dbReference type="Proteomes" id="UP000800092">
    <property type="component" value="Unassembled WGS sequence"/>
</dbReference>
<dbReference type="Gene3D" id="3.40.50.300">
    <property type="entry name" value="P-loop containing nucleotide triphosphate hydrolases"/>
    <property type="match status" value="1"/>
</dbReference>
<evidence type="ECO:0000259" key="4">
    <source>
        <dbReference type="Pfam" id="PF24883"/>
    </source>
</evidence>
<keyword evidence="1" id="KW-0677">Repeat</keyword>
<dbReference type="InterPro" id="IPR054471">
    <property type="entry name" value="GPIID_WHD"/>
</dbReference>
<evidence type="ECO:0000259" key="3">
    <source>
        <dbReference type="Pfam" id="PF24809"/>
    </source>
</evidence>
<feature type="domain" description="GPI inositol-deacylase winged helix" evidence="2">
    <location>
        <begin position="588"/>
        <end position="670"/>
    </location>
</feature>
<evidence type="ECO:0000313" key="6">
    <source>
        <dbReference type="Proteomes" id="UP000800092"/>
    </source>
</evidence>
<accession>A0A6A6HDN2</accession>
<feature type="domain" description="DUF7708" evidence="3">
    <location>
        <begin position="75"/>
        <end position="217"/>
    </location>
</feature>
<evidence type="ECO:0000259" key="2">
    <source>
        <dbReference type="Pfam" id="PF22939"/>
    </source>
</evidence>
<proteinExistence type="predicted"/>
<dbReference type="PANTHER" id="PTHR10039">
    <property type="entry name" value="AMELOGENIN"/>
    <property type="match status" value="1"/>
</dbReference>
<evidence type="ECO:0000256" key="1">
    <source>
        <dbReference type="ARBA" id="ARBA00022737"/>
    </source>
</evidence>
<protein>
    <submittedName>
        <fullName evidence="5">Uncharacterized protein</fullName>
    </submittedName>
</protein>
<dbReference type="InterPro" id="IPR056884">
    <property type="entry name" value="NPHP3-like_N"/>
</dbReference>
<sequence length="1245" mass="141633">MVSSQDEARTCDNDVEIFSTGNLFYDVRSSFYYSMTEEERQQFEYFHNCEAMIYTIDKMTSNSRQGPVLEFCESVRNLSTSLSPYFEAISSFVQSDPHIAGLIWGSILMVFKLCQNYSTFVEKLKTVLQRMAQELAAIEFRTVNVQTTLNRRGNGPTTHRLQDALSHLYSDIVGLCHRLYRMFSSKGKGWQRAKLLMNLAWKPFDIQFAECLDRFQYHKRLLILEIDAAATQILLDEYDKIEREIATANHRSDGLGKDVIQRKTTELKAWIHAPPWQPVYERSLSKRTPGTGTWMLDHPSYKTWRDRDSSELSSPSHERAGNLFFVQAKPGYGKTTLCATIIEDLRQRLLSRSGQSILFYFFDKQDIHATVPDAAFRAILTQILHSSQHDREALDLALLLKDNHGSGQLTASAAEVRDLCAILLLRFPGSTLVFDGVDECSSSEEFSCELSRILHGLHCKVLFSARPNVTIKGFTDTEFSPIYLEEFANLTDIESYLGPHVAEMDKMNELDDEECTEDIVKEIARRSQSMFLWANLMVRYLNSDFISPEDRHYAISHLNLFEDLDSMYFQIFQKIRQSAPDKRPWATVQKLFEWVAFAGRPLTASELRTALSLAIGKPTKSSRFLAKNLNTFQKIISRISGALVEFGQDRTARFIHLSVSEFLSDSLTSDQPEKDRLRISPESTHCSIAMNCLSYLVHDVPRGPLYGLSPNRLNTIDLISKYPLLLFSTQFWTHHGYLGLEKNGNSPKESLKQQSDLLSMITQFFLDEISVTVWTEASWTFKVEPSLGRLVNRAHIEFDLNGSRWSDLLVSFSNDLSQPNKTWGHLLRDDPTEIWQPSIHIFMKSRFWIGTKAGKVTPLSSAMPESSLDPAVPRCDALLISSKCSVDGSEVAMIKIWPSRAFDELMRDPHSQLPNVCQALESLATDWHVNYTVKRILENKEVHKSTFEIPSESIVPLLKRAVRSKEPRSFPFPVSFSEDLRQVAILSYLIRIRLPADIIDRPSKEFTAQELIFPSSELVIDNSQYISKPREHFEPILEPEAPDCWYETKFSPNARYIILLCGPGRPDVEYNFYADWSLAIYQDQSSCDHAPDFQLVDQFSTNICGHALSRPVVFHPCEPVVALSRLGVTSIRSFAESPPRMVNVFIRPLDNLEWSTCGSFLHGTEIGTTHPGNRVMINVSAKLCNRSISFAGRTNSANDLHQPEMQLAQTGTTTIAQNWSTLATNKLPKTIDSNTVIFSKSQGRA</sequence>
<reference evidence="5" key="1">
    <citation type="journal article" date="2020" name="Stud. Mycol.">
        <title>101 Dothideomycetes genomes: a test case for predicting lifestyles and emergence of pathogens.</title>
        <authorList>
            <person name="Haridas S."/>
            <person name="Albert R."/>
            <person name="Binder M."/>
            <person name="Bloem J."/>
            <person name="Labutti K."/>
            <person name="Salamov A."/>
            <person name="Andreopoulos B."/>
            <person name="Baker S."/>
            <person name="Barry K."/>
            <person name="Bills G."/>
            <person name="Bluhm B."/>
            <person name="Cannon C."/>
            <person name="Castanera R."/>
            <person name="Culley D."/>
            <person name="Daum C."/>
            <person name="Ezra D."/>
            <person name="Gonzalez J."/>
            <person name="Henrissat B."/>
            <person name="Kuo A."/>
            <person name="Liang C."/>
            <person name="Lipzen A."/>
            <person name="Lutzoni F."/>
            <person name="Magnuson J."/>
            <person name="Mondo S."/>
            <person name="Nolan M."/>
            <person name="Ohm R."/>
            <person name="Pangilinan J."/>
            <person name="Park H.-J."/>
            <person name="Ramirez L."/>
            <person name="Alfaro M."/>
            <person name="Sun H."/>
            <person name="Tritt A."/>
            <person name="Yoshinaga Y."/>
            <person name="Zwiers L.-H."/>
            <person name="Turgeon B."/>
            <person name="Goodwin S."/>
            <person name="Spatafora J."/>
            <person name="Crous P."/>
            <person name="Grigoriev I."/>
        </authorList>
    </citation>
    <scope>NUCLEOTIDE SEQUENCE</scope>
    <source>
        <strain evidence="5">Tuck. ex Michener</strain>
    </source>
</reference>
<organism evidence="5 6">
    <name type="scientific">Viridothelium virens</name>
    <name type="common">Speckled blister lichen</name>
    <name type="synonym">Trypethelium virens</name>
    <dbReference type="NCBI Taxonomy" id="1048519"/>
    <lineage>
        <taxon>Eukaryota</taxon>
        <taxon>Fungi</taxon>
        <taxon>Dikarya</taxon>
        <taxon>Ascomycota</taxon>
        <taxon>Pezizomycotina</taxon>
        <taxon>Dothideomycetes</taxon>
        <taxon>Dothideomycetes incertae sedis</taxon>
        <taxon>Trypetheliales</taxon>
        <taxon>Trypetheliaceae</taxon>
        <taxon>Viridothelium</taxon>
    </lineage>
</organism>
<dbReference type="InterPro" id="IPR056125">
    <property type="entry name" value="DUF7708"/>
</dbReference>
<dbReference type="Pfam" id="PF24883">
    <property type="entry name" value="NPHP3_N"/>
    <property type="match status" value="1"/>
</dbReference>
<feature type="domain" description="Nephrocystin 3-like N-terminal" evidence="4">
    <location>
        <begin position="290"/>
        <end position="466"/>
    </location>
</feature>
<dbReference type="Pfam" id="PF22939">
    <property type="entry name" value="WHD_GPIID"/>
    <property type="match status" value="1"/>
</dbReference>
<dbReference type="SUPFAM" id="SSF52540">
    <property type="entry name" value="P-loop containing nucleoside triphosphate hydrolases"/>
    <property type="match status" value="1"/>
</dbReference>
<dbReference type="EMBL" id="ML991788">
    <property type="protein sequence ID" value="KAF2235991.1"/>
    <property type="molecule type" value="Genomic_DNA"/>
</dbReference>
<evidence type="ECO:0000313" key="5">
    <source>
        <dbReference type="EMBL" id="KAF2235991.1"/>
    </source>
</evidence>
<name>A0A6A6HDN2_VIRVR</name>
<dbReference type="AlphaFoldDB" id="A0A6A6HDN2"/>
<dbReference type="Pfam" id="PF24809">
    <property type="entry name" value="DUF7708"/>
    <property type="match status" value="1"/>
</dbReference>
<dbReference type="OrthoDB" id="5389400at2759"/>
<dbReference type="PANTHER" id="PTHR10039:SF15">
    <property type="entry name" value="NACHT DOMAIN-CONTAINING PROTEIN"/>
    <property type="match status" value="1"/>
</dbReference>
<keyword evidence="6" id="KW-1185">Reference proteome</keyword>
<gene>
    <name evidence="5" type="ORF">EV356DRAFT_92983</name>
</gene>
<dbReference type="InterPro" id="IPR027417">
    <property type="entry name" value="P-loop_NTPase"/>
</dbReference>